<accession>A0A0F9IC39</accession>
<protein>
    <submittedName>
        <fullName evidence="2">Uncharacterized protein</fullName>
    </submittedName>
</protein>
<organism evidence="2">
    <name type="scientific">marine sediment metagenome</name>
    <dbReference type="NCBI Taxonomy" id="412755"/>
    <lineage>
        <taxon>unclassified sequences</taxon>
        <taxon>metagenomes</taxon>
        <taxon>ecological metagenomes</taxon>
    </lineage>
</organism>
<feature type="region of interest" description="Disordered" evidence="1">
    <location>
        <begin position="1"/>
        <end position="48"/>
    </location>
</feature>
<dbReference type="EMBL" id="LAZR01019750">
    <property type="protein sequence ID" value="KKL91370.1"/>
    <property type="molecule type" value="Genomic_DNA"/>
</dbReference>
<evidence type="ECO:0000256" key="1">
    <source>
        <dbReference type="SAM" id="MobiDB-lite"/>
    </source>
</evidence>
<gene>
    <name evidence="2" type="ORF">LCGC14_1895360</name>
</gene>
<dbReference type="AlphaFoldDB" id="A0A0F9IC39"/>
<comment type="caution">
    <text evidence="2">The sequence shown here is derived from an EMBL/GenBank/DDBJ whole genome shotgun (WGS) entry which is preliminary data.</text>
</comment>
<name>A0A0F9IC39_9ZZZZ</name>
<proteinExistence type="predicted"/>
<evidence type="ECO:0000313" key="2">
    <source>
        <dbReference type="EMBL" id="KKL91370.1"/>
    </source>
</evidence>
<feature type="compositionally biased region" description="Basic and acidic residues" evidence="1">
    <location>
        <begin position="21"/>
        <end position="48"/>
    </location>
</feature>
<sequence>MSESQISIRVKAEGRGTYVPPEEKAEKKAEKPPEVREVDESQHADRDT</sequence>
<reference evidence="2" key="1">
    <citation type="journal article" date="2015" name="Nature">
        <title>Complex archaea that bridge the gap between prokaryotes and eukaryotes.</title>
        <authorList>
            <person name="Spang A."/>
            <person name="Saw J.H."/>
            <person name="Jorgensen S.L."/>
            <person name="Zaremba-Niedzwiedzka K."/>
            <person name="Martijn J."/>
            <person name="Lind A.E."/>
            <person name="van Eijk R."/>
            <person name="Schleper C."/>
            <person name="Guy L."/>
            <person name="Ettema T.J."/>
        </authorList>
    </citation>
    <scope>NUCLEOTIDE SEQUENCE</scope>
</reference>